<accession>A0A1G7HSP6</accession>
<dbReference type="AlphaFoldDB" id="A0A1G7HSP6"/>
<keyword evidence="1" id="KW-1133">Transmembrane helix</keyword>
<gene>
    <name evidence="2" type="ORF">SAMN04488542_10521</name>
</gene>
<name>A0A1G7HSP6_9BACL</name>
<feature type="transmembrane region" description="Helical" evidence="1">
    <location>
        <begin position="34"/>
        <end position="58"/>
    </location>
</feature>
<keyword evidence="1" id="KW-0812">Transmembrane</keyword>
<evidence type="ECO:0000313" key="3">
    <source>
        <dbReference type="Proteomes" id="UP000198972"/>
    </source>
</evidence>
<reference evidence="2 3" key="1">
    <citation type="submission" date="2016-10" db="EMBL/GenBank/DDBJ databases">
        <authorList>
            <person name="de Groot N.N."/>
        </authorList>
    </citation>
    <scope>NUCLEOTIDE SEQUENCE [LARGE SCALE GENOMIC DNA]</scope>
    <source>
        <strain evidence="2 3">DSM 28129</strain>
    </source>
</reference>
<organism evidence="2 3">
    <name type="scientific">Fontibacillus panacisegetis</name>
    <dbReference type="NCBI Taxonomy" id="670482"/>
    <lineage>
        <taxon>Bacteria</taxon>
        <taxon>Bacillati</taxon>
        <taxon>Bacillota</taxon>
        <taxon>Bacilli</taxon>
        <taxon>Bacillales</taxon>
        <taxon>Paenibacillaceae</taxon>
        <taxon>Fontibacillus</taxon>
    </lineage>
</organism>
<protein>
    <submittedName>
        <fullName evidence="2">Uncharacterized protein</fullName>
    </submittedName>
</protein>
<evidence type="ECO:0000256" key="1">
    <source>
        <dbReference type="SAM" id="Phobius"/>
    </source>
</evidence>
<dbReference type="STRING" id="670482.SAMN04488542_10521"/>
<sequence>MIEIYVFLSIPFGWKFISKLQRNITVFTTISNYIVYKIILSVFVGWAVTPFYLIGYLFKFVRMFNSPSKTKQQTK</sequence>
<keyword evidence="1" id="KW-0472">Membrane</keyword>
<proteinExistence type="predicted"/>
<dbReference type="EMBL" id="FNBG01000005">
    <property type="protein sequence ID" value="SDF03460.1"/>
    <property type="molecule type" value="Genomic_DNA"/>
</dbReference>
<dbReference type="Proteomes" id="UP000198972">
    <property type="component" value="Unassembled WGS sequence"/>
</dbReference>
<evidence type="ECO:0000313" key="2">
    <source>
        <dbReference type="EMBL" id="SDF03460.1"/>
    </source>
</evidence>
<keyword evidence="3" id="KW-1185">Reference proteome</keyword>